<evidence type="ECO:0000256" key="23">
    <source>
        <dbReference type="ARBA" id="ARBA00081936"/>
    </source>
</evidence>
<dbReference type="Proteomes" id="UP001329430">
    <property type="component" value="Chromosome 1"/>
</dbReference>
<comment type="subcellular location">
    <subcellularLocation>
        <location evidence="1">Mitochondrion matrix</location>
    </subcellularLocation>
</comment>
<evidence type="ECO:0000256" key="8">
    <source>
        <dbReference type="ARBA" id="ARBA00023002"/>
    </source>
</evidence>
<keyword evidence="27" id="KW-1185">Reference proteome</keyword>
<dbReference type="Gene3D" id="3.40.50.720">
    <property type="entry name" value="NAD(P)-binding Rossmann-like Domain"/>
    <property type="match status" value="1"/>
</dbReference>
<dbReference type="Pfam" id="PF13561">
    <property type="entry name" value="adh_short_C2"/>
    <property type="match status" value="1"/>
</dbReference>
<dbReference type="EC" id="1.1.1.n12" evidence="4"/>
<evidence type="ECO:0000256" key="13">
    <source>
        <dbReference type="ARBA" id="ARBA00037929"/>
    </source>
</evidence>
<keyword evidence="8" id="KW-0560">Oxidoreductase</keyword>
<dbReference type="InterPro" id="IPR036291">
    <property type="entry name" value="NAD(P)-bd_dom_sf"/>
</dbReference>
<protein>
    <recommendedName>
        <fullName evidence="20">(3R)-3-hydroxyacyl-CoA dehydrogenase</fullName>
        <ecNumber evidence="19">1.1.1.239</ecNumber>
        <ecNumber evidence="4">1.1.1.n12</ecNumber>
    </recommendedName>
    <alternativeName>
        <fullName evidence="22">17-beta-hydroxysteroid dehydrogenase 8</fullName>
    </alternativeName>
    <alternativeName>
        <fullName evidence="21">3-ketoacyl-[acyl-carrier-protein] reductase alpha subunit</fullName>
    </alternativeName>
    <alternativeName>
        <fullName evidence="24">3-oxoacyl-[acyl-carrier-protein] reductase</fullName>
    </alternativeName>
    <alternativeName>
        <fullName evidence="25">Estradiol 17-beta-dehydrogenase 8</fullName>
    </alternativeName>
    <alternativeName>
        <fullName evidence="23">Testosterone 17-beta-dehydrogenase 8</fullName>
    </alternativeName>
</protein>
<name>A0AAN7VXF4_9COLE</name>
<keyword evidence="12" id="KW-0275">Fatty acid biosynthesis</keyword>
<dbReference type="EC" id="1.1.1.239" evidence="19"/>
<comment type="similarity">
    <text evidence="3">Belongs to the short-chain dehydrogenases/reductases (SDR) family.</text>
</comment>
<evidence type="ECO:0000256" key="3">
    <source>
        <dbReference type="ARBA" id="ARBA00006484"/>
    </source>
</evidence>
<evidence type="ECO:0000256" key="18">
    <source>
        <dbReference type="ARBA" id="ARBA00065174"/>
    </source>
</evidence>
<evidence type="ECO:0000256" key="5">
    <source>
        <dbReference type="ARBA" id="ARBA00022516"/>
    </source>
</evidence>
<comment type="pathway">
    <text evidence="2">Lipid metabolism; fatty acid biosynthesis.</text>
</comment>
<keyword evidence="5" id="KW-0444">Lipid biosynthesis</keyword>
<keyword evidence="6" id="KW-0597">Phosphoprotein</keyword>
<comment type="pathway">
    <text evidence="13">Steroid biosynthesis; estrogen biosynthesis.</text>
</comment>
<dbReference type="PANTHER" id="PTHR42760:SF83">
    <property type="entry name" value="(3R)-3-HYDROXYACYL-COA DEHYDROGENASE"/>
    <property type="match status" value="1"/>
</dbReference>
<evidence type="ECO:0000256" key="16">
    <source>
        <dbReference type="ARBA" id="ARBA00050435"/>
    </source>
</evidence>
<evidence type="ECO:0000256" key="4">
    <source>
        <dbReference type="ARBA" id="ARBA00012456"/>
    </source>
</evidence>
<dbReference type="EMBL" id="JAVRBK010000001">
    <property type="protein sequence ID" value="KAK5650179.1"/>
    <property type="molecule type" value="Genomic_DNA"/>
</dbReference>
<dbReference type="PRINTS" id="PR00081">
    <property type="entry name" value="GDHRDH"/>
</dbReference>
<dbReference type="GO" id="GO:0048038">
    <property type="term" value="F:quinone binding"/>
    <property type="evidence" value="ECO:0007669"/>
    <property type="project" value="TreeGrafter"/>
</dbReference>
<dbReference type="SUPFAM" id="SSF51735">
    <property type="entry name" value="NAD(P)-binding Rossmann-fold domains"/>
    <property type="match status" value="1"/>
</dbReference>
<evidence type="ECO:0000256" key="15">
    <source>
        <dbReference type="ARBA" id="ARBA00050232"/>
    </source>
</evidence>
<evidence type="ECO:0000256" key="10">
    <source>
        <dbReference type="ARBA" id="ARBA00023098"/>
    </source>
</evidence>
<accession>A0AAN7VXF4</accession>
<evidence type="ECO:0000256" key="12">
    <source>
        <dbReference type="ARBA" id="ARBA00023160"/>
    </source>
</evidence>
<evidence type="ECO:0000256" key="25">
    <source>
        <dbReference type="ARBA" id="ARBA00083258"/>
    </source>
</evidence>
<evidence type="ECO:0000256" key="2">
    <source>
        <dbReference type="ARBA" id="ARBA00005194"/>
    </source>
</evidence>
<sequence>MSGLVLGKLAFVTGAGSGIGRATCQVLAREGAQVIAADKNLKSAEETIAALPITSNNDNSIGHSSVLLDVSDSNSIKSSLNKILGQFKKPPSIVVNCAGITRDNFILKLSEEDFDDVINVNLKGTFLLMKIFAQAIIENNVQESSFITIGSVVAKHGNMGQANYCASKAGVDIVTKTAAREFSKYGIRCNSVLPGFIATPMTDIVPEKVKEKMMPLISCRRMGCPEEVAEMITFLASSKSSYVNGASIDINGGMSI</sequence>
<evidence type="ECO:0000256" key="17">
    <source>
        <dbReference type="ARBA" id="ARBA00052680"/>
    </source>
</evidence>
<dbReference type="InterPro" id="IPR002347">
    <property type="entry name" value="SDR_fam"/>
</dbReference>
<comment type="subunit">
    <text evidence="18">Heterotetramer with CBR4; contains two molecules of HSD17B8 and CBR4.</text>
</comment>
<keyword evidence="7" id="KW-0276">Fatty acid metabolism</keyword>
<dbReference type="GO" id="GO:0005759">
    <property type="term" value="C:mitochondrial matrix"/>
    <property type="evidence" value="ECO:0007669"/>
    <property type="project" value="UniProtKB-SubCell"/>
</dbReference>
<proteinExistence type="inferred from homology"/>
<dbReference type="GO" id="GO:0008210">
    <property type="term" value="P:estrogen metabolic process"/>
    <property type="evidence" value="ECO:0007669"/>
    <property type="project" value="UniProtKB-ARBA"/>
</dbReference>
<dbReference type="GO" id="GO:0006633">
    <property type="term" value="P:fatty acid biosynthetic process"/>
    <property type="evidence" value="ECO:0007669"/>
    <property type="project" value="UniProtKB-KW"/>
</dbReference>
<comment type="catalytic activity">
    <reaction evidence="17">
        <text>a (3R)-3-hydroxyacyl-CoA + NAD(+) = a 3-oxoacyl-CoA + NADH + H(+)</text>
        <dbReference type="Rhea" id="RHEA:32711"/>
        <dbReference type="ChEBI" id="CHEBI:15378"/>
        <dbReference type="ChEBI" id="CHEBI:57319"/>
        <dbReference type="ChEBI" id="CHEBI:57540"/>
        <dbReference type="ChEBI" id="CHEBI:57945"/>
        <dbReference type="ChEBI" id="CHEBI:90726"/>
        <dbReference type="EC" id="1.1.1.n12"/>
    </reaction>
    <physiologicalReaction direction="left-to-right" evidence="17">
        <dbReference type="Rhea" id="RHEA:32712"/>
    </physiologicalReaction>
</comment>
<keyword evidence="11" id="KW-0496">Mitochondrion</keyword>
<dbReference type="InterPro" id="IPR020904">
    <property type="entry name" value="Sc_DH/Rdtase_CS"/>
</dbReference>
<dbReference type="PROSITE" id="PS00061">
    <property type="entry name" value="ADH_SHORT"/>
    <property type="match status" value="1"/>
</dbReference>
<comment type="catalytic activity">
    <reaction evidence="16">
        <text>17beta-hydroxy-5alpha-androstan-3-one + NAD(+) = 5alpha-androstan-3,17-dione + NADH + H(+)</text>
        <dbReference type="Rhea" id="RHEA:41992"/>
        <dbReference type="ChEBI" id="CHEBI:15378"/>
        <dbReference type="ChEBI" id="CHEBI:15994"/>
        <dbReference type="ChEBI" id="CHEBI:16330"/>
        <dbReference type="ChEBI" id="CHEBI:57540"/>
        <dbReference type="ChEBI" id="CHEBI:57945"/>
    </reaction>
    <physiologicalReaction direction="left-to-right" evidence="16">
        <dbReference type="Rhea" id="RHEA:41993"/>
    </physiologicalReaction>
</comment>
<dbReference type="GO" id="GO:0047035">
    <property type="term" value="F:testosterone dehydrogenase (NAD+) activity"/>
    <property type="evidence" value="ECO:0007669"/>
    <property type="project" value="UniProtKB-EC"/>
</dbReference>
<evidence type="ECO:0000256" key="11">
    <source>
        <dbReference type="ARBA" id="ARBA00023128"/>
    </source>
</evidence>
<evidence type="ECO:0000256" key="24">
    <source>
        <dbReference type="ARBA" id="ARBA00083097"/>
    </source>
</evidence>
<keyword evidence="10" id="KW-0443">Lipid metabolism</keyword>
<gene>
    <name evidence="26" type="ORF">RI129_001208</name>
</gene>
<evidence type="ECO:0000256" key="22">
    <source>
        <dbReference type="ARBA" id="ARBA00081419"/>
    </source>
</evidence>
<dbReference type="AlphaFoldDB" id="A0AAN7VXF4"/>
<keyword evidence="9" id="KW-0520">NAD</keyword>
<evidence type="ECO:0000256" key="7">
    <source>
        <dbReference type="ARBA" id="ARBA00022832"/>
    </source>
</evidence>
<evidence type="ECO:0000256" key="21">
    <source>
        <dbReference type="ARBA" id="ARBA00077835"/>
    </source>
</evidence>
<evidence type="ECO:0000256" key="1">
    <source>
        <dbReference type="ARBA" id="ARBA00004305"/>
    </source>
</evidence>
<reference evidence="26 27" key="1">
    <citation type="journal article" date="2024" name="Insects">
        <title>An Improved Chromosome-Level Genome Assembly of the Firefly Pyrocoelia pectoralis.</title>
        <authorList>
            <person name="Fu X."/>
            <person name="Meyer-Rochow V.B."/>
            <person name="Ballantyne L."/>
            <person name="Zhu X."/>
        </authorList>
    </citation>
    <scope>NUCLEOTIDE SEQUENCE [LARGE SCALE GENOMIC DNA]</scope>
    <source>
        <strain evidence="26">XCY_ONT2</strain>
    </source>
</reference>
<comment type="caution">
    <text evidence="26">The sequence shown here is derived from an EMBL/GenBank/DDBJ whole genome shotgun (WGS) entry which is preliminary data.</text>
</comment>
<dbReference type="FunFam" id="3.40.50.720:FF:000231">
    <property type="entry name" value="Estradiol 17-beta-dehydrogenase 8"/>
    <property type="match status" value="1"/>
</dbReference>
<comment type="catalytic activity">
    <reaction evidence="15">
        <text>testosterone + NAD(+) = androst-4-ene-3,17-dione + NADH + H(+)</text>
        <dbReference type="Rhea" id="RHEA:14929"/>
        <dbReference type="ChEBI" id="CHEBI:15378"/>
        <dbReference type="ChEBI" id="CHEBI:16422"/>
        <dbReference type="ChEBI" id="CHEBI:17347"/>
        <dbReference type="ChEBI" id="CHEBI:57540"/>
        <dbReference type="ChEBI" id="CHEBI:57945"/>
        <dbReference type="EC" id="1.1.1.239"/>
    </reaction>
    <physiologicalReaction direction="left-to-right" evidence="15">
        <dbReference type="Rhea" id="RHEA:14930"/>
    </physiologicalReaction>
</comment>
<dbReference type="PANTHER" id="PTHR42760">
    <property type="entry name" value="SHORT-CHAIN DEHYDROGENASES/REDUCTASES FAMILY MEMBER"/>
    <property type="match status" value="1"/>
</dbReference>
<evidence type="ECO:0000256" key="6">
    <source>
        <dbReference type="ARBA" id="ARBA00022553"/>
    </source>
</evidence>
<evidence type="ECO:0000256" key="9">
    <source>
        <dbReference type="ARBA" id="ARBA00023027"/>
    </source>
</evidence>
<evidence type="ECO:0000313" key="26">
    <source>
        <dbReference type="EMBL" id="KAK5650179.1"/>
    </source>
</evidence>
<evidence type="ECO:0000256" key="14">
    <source>
        <dbReference type="ARBA" id="ARBA00049069"/>
    </source>
</evidence>
<organism evidence="26 27">
    <name type="scientific">Pyrocoelia pectoralis</name>
    <dbReference type="NCBI Taxonomy" id="417401"/>
    <lineage>
        <taxon>Eukaryota</taxon>
        <taxon>Metazoa</taxon>
        <taxon>Ecdysozoa</taxon>
        <taxon>Arthropoda</taxon>
        <taxon>Hexapoda</taxon>
        <taxon>Insecta</taxon>
        <taxon>Pterygota</taxon>
        <taxon>Neoptera</taxon>
        <taxon>Endopterygota</taxon>
        <taxon>Coleoptera</taxon>
        <taxon>Polyphaga</taxon>
        <taxon>Elateriformia</taxon>
        <taxon>Elateroidea</taxon>
        <taxon>Lampyridae</taxon>
        <taxon>Lampyrinae</taxon>
        <taxon>Pyrocoelia</taxon>
    </lineage>
</organism>
<evidence type="ECO:0000256" key="19">
    <source>
        <dbReference type="ARBA" id="ARBA00066822"/>
    </source>
</evidence>
<dbReference type="GO" id="GO:0004303">
    <property type="term" value="F:estradiol 17-beta-dehydrogenase [NAD(P)+] activity"/>
    <property type="evidence" value="ECO:0007669"/>
    <property type="project" value="UniProtKB-EC"/>
</dbReference>
<evidence type="ECO:0000256" key="20">
    <source>
        <dbReference type="ARBA" id="ARBA00070911"/>
    </source>
</evidence>
<evidence type="ECO:0000313" key="27">
    <source>
        <dbReference type="Proteomes" id="UP001329430"/>
    </source>
</evidence>
<comment type="catalytic activity">
    <reaction evidence="14">
        <text>17beta-estradiol + NAD(+) = estrone + NADH + H(+)</text>
        <dbReference type="Rhea" id="RHEA:24612"/>
        <dbReference type="ChEBI" id="CHEBI:15378"/>
        <dbReference type="ChEBI" id="CHEBI:16469"/>
        <dbReference type="ChEBI" id="CHEBI:17263"/>
        <dbReference type="ChEBI" id="CHEBI:57540"/>
        <dbReference type="ChEBI" id="CHEBI:57945"/>
        <dbReference type="EC" id="1.1.1.62"/>
    </reaction>
    <physiologicalReaction direction="left-to-right" evidence="14">
        <dbReference type="Rhea" id="RHEA:24613"/>
    </physiologicalReaction>
    <physiologicalReaction direction="right-to-left" evidence="14">
        <dbReference type="Rhea" id="RHEA:24614"/>
    </physiologicalReaction>
</comment>